<organism evidence="1">
    <name type="scientific">hydrothermal vent metagenome</name>
    <dbReference type="NCBI Taxonomy" id="652676"/>
    <lineage>
        <taxon>unclassified sequences</taxon>
        <taxon>metagenomes</taxon>
        <taxon>ecological metagenomes</taxon>
    </lineage>
</organism>
<dbReference type="InterPro" id="IPR052705">
    <property type="entry name" value="Gliding_Motility_GTPase"/>
</dbReference>
<dbReference type="AlphaFoldDB" id="A0A3B0VWJ4"/>
<dbReference type="EMBL" id="UOEY01000119">
    <property type="protein sequence ID" value="VAW41259.1"/>
    <property type="molecule type" value="Genomic_DNA"/>
</dbReference>
<dbReference type="GO" id="GO:0005525">
    <property type="term" value="F:GTP binding"/>
    <property type="evidence" value="ECO:0007669"/>
    <property type="project" value="InterPro"/>
</dbReference>
<proteinExistence type="predicted"/>
<gene>
    <name evidence="1" type="ORF">MNBD_DELTA04-1176</name>
</gene>
<dbReference type="SUPFAM" id="SSF52540">
    <property type="entry name" value="P-loop containing nucleoside triphosphate hydrolases"/>
    <property type="match status" value="1"/>
</dbReference>
<dbReference type="PANTHER" id="PTHR42708:SF1">
    <property type="entry name" value="GLIDING MOTILITY PROTEIN MGLA"/>
    <property type="match status" value="1"/>
</dbReference>
<dbReference type="Pfam" id="PF00071">
    <property type="entry name" value="Ras"/>
    <property type="match status" value="1"/>
</dbReference>
<sequence length="201" mass="22974">MSFINLKDKVIQVKIVYYGPGRGGKTTNLEYINRRFRKQIQSEMVSLKTHGDRTLFFDFLPFDMGQIRGFDLKIQLYTVPGQIKYNATRKLVLRGVDGIVFVADTQQQMRGKNIGSLNQLHENLVALKESIFRIPLVMQYNKIDLRKQGIPVLPTNILEHDLNSKLKVPSFEASALTGYNVPETLKKIISSTVMSIQRKLS</sequence>
<dbReference type="PRINTS" id="PR00449">
    <property type="entry name" value="RASTRNSFRMNG"/>
</dbReference>
<evidence type="ECO:0000313" key="1">
    <source>
        <dbReference type="EMBL" id="VAW41259.1"/>
    </source>
</evidence>
<dbReference type="Gene3D" id="3.40.50.300">
    <property type="entry name" value="P-loop containing nucleotide triphosphate hydrolases"/>
    <property type="match status" value="1"/>
</dbReference>
<name>A0A3B0VWJ4_9ZZZZ</name>
<protein>
    <submittedName>
        <fullName evidence="1">Gliding motility protein MglA</fullName>
    </submittedName>
</protein>
<dbReference type="CDD" id="cd00882">
    <property type="entry name" value="Ras_like_GTPase"/>
    <property type="match status" value="1"/>
</dbReference>
<dbReference type="InterPro" id="IPR001806">
    <property type="entry name" value="Small_GTPase"/>
</dbReference>
<accession>A0A3B0VWJ4</accession>
<reference evidence="1" key="1">
    <citation type="submission" date="2018-06" db="EMBL/GenBank/DDBJ databases">
        <authorList>
            <person name="Zhirakovskaya E."/>
        </authorList>
    </citation>
    <scope>NUCLEOTIDE SEQUENCE</scope>
</reference>
<dbReference type="InterPro" id="IPR027417">
    <property type="entry name" value="P-loop_NTPase"/>
</dbReference>
<dbReference type="GO" id="GO:0003924">
    <property type="term" value="F:GTPase activity"/>
    <property type="evidence" value="ECO:0007669"/>
    <property type="project" value="InterPro"/>
</dbReference>
<dbReference type="PANTHER" id="PTHR42708">
    <property type="entry name" value="ATP/GTP-BINDING PROTEIN-RELATED"/>
    <property type="match status" value="1"/>
</dbReference>